<dbReference type="EMBL" id="FNZH01000007">
    <property type="protein sequence ID" value="SEJ65178.1"/>
    <property type="molecule type" value="Genomic_DNA"/>
</dbReference>
<gene>
    <name evidence="1" type="ORF">SAMN05192553_10771</name>
</gene>
<name>A0A1H7AIM3_9BACT</name>
<keyword evidence="2" id="KW-1185">Reference proteome</keyword>
<accession>A0A1H7AIM3</accession>
<proteinExistence type="predicted"/>
<evidence type="ECO:0000313" key="1">
    <source>
        <dbReference type="EMBL" id="SEJ65178.1"/>
    </source>
</evidence>
<dbReference type="OrthoDB" id="9803638at2"/>
<dbReference type="RefSeq" id="WP_092177483.1">
    <property type="nucleotide sequence ID" value="NZ_FNZH01000007.1"/>
</dbReference>
<dbReference type="Proteomes" id="UP000199403">
    <property type="component" value="Unassembled WGS sequence"/>
</dbReference>
<protein>
    <submittedName>
        <fullName evidence="1">Uncharacterized protein</fullName>
    </submittedName>
</protein>
<dbReference type="AlphaFoldDB" id="A0A1H7AIM3"/>
<reference evidence="2" key="1">
    <citation type="submission" date="2016-10" db="EMBL/GenBank/DDBJ databases">
        <authorList>
            <person name="Varghese N."/>
            <person name="Submissions S."/>
        </authorList>
    </citation>
    <scope>NUCLEOTIDE SEQUENCE [LARGE SCALE GENOMIC DNA]</scope>
    <source>
        <strain evidence="2">IBRC-M 10761</strain>
    </source>
</reference>
<sequence length="62" mass="7205">MKGINYVTDEKDRKVAGQIDLKTHGKLWEDFYDTIVAEQRGDEEKIPLAEVIRTLKEEGRLD</sequence>
<organism evidence="1 2">
    <name type="scientific">Cyclobacterium xiamenense</name>
    <dbReference type="NCBI Taxonomy" id="1297121"/>
    <lineage>
        <taxon>Bacteria</taxon>
        <taxon>Pseudomonadati</taxon>
        <taxon>Bacteroidota</taxon>
        <taxon>Cytophagia</taxon>
        <taxon>Cytophagales</taxon>
        <taxon>Cyclobacteriaceae</taxon>
        <taxon>Cyclobacterium</taxon>
    </lineage>
</organism>
<evidence type="ECO:0000313" key="2">
    <source>
        <dbReference type="Proteomes" id="UP000199403"/>
    </source>
</evidence>